<name>A0ABS1EGR2_9BURK</name>
<keyword evidence="3" id="KW-1185">Reference proteome</keyword>
<sequence length="141" mass="15040">MRSLQRPLRHKVTDAWQILFFLAALSFLCRALIPAGYMPDFSGAREGKFSITICTATGTNTILVDANGELVEPSSGDYPDNQDCAFCLVASQTLMPAPEMPALAVFLTSRPVSLPHANHALPPLPAQGPPLGSRAPPLNLG</sequence>
<organism evidence="2 3">
    <name type="scientific">Advenella mandrilli</name>
    <dbReference type="NCBI Taxonomy" id="2800330"/>
    <lineage>
        <taxon>Bacteria</taxon>
        <taxon>Pseudomonadati</taxon>
        <taxon>Pseudomonadota</taxon>
        <taxon>Betaproteobacteria</taxon>
        <taxon>Burkholderiales</taxon>
        <taxon>Alcaligenaceae</taxon>
    </lineage>
</organism>
<dbReference type="EMBL" id="JAENGP010000016">
    <property type="protein sequence ID" value="MBK1782200.1"/>
    <property type="molecule type" value="Genomic_DNA"/>
</dbReference>
<dbReference type="InterPro" id="IPR021333">
    <property type="entry name" value="DUF2946"/>
</dbReference>
<protein>
    <submittedName>
        <fullName evidence="2">DUF2946 family protein</fullName>
    </submittedName>
</protein>
<comment type="caution">
    <text evidence="2">The sequence shown here is derived from an EMBL/GenBank/DDBJ whole genome shotgun (WGS) entry which is preliminary data.</text>
</comment>
<dbReference type="Proteomes" id="UP000635316">
    <property type="component" value="Unassembled WGS sequence"/>
</dbReference>
<feature type="region of interest" description="Disordered" evidence="1">
    <location>
        <begin position="118"/>
        <end position="141"/>
    </location>
</feature>
<dbReference type="Pfam" id="PF11162">
    <property type="entry name" value="DUF2946"/>
    <property type="match status" value="1"/>
</dbReference>
<gene>
    <name evidence="2" type="ORF">JHL22_13355</name>
</gene>
<dbReference type="RefSeq" id="WP_200238472.1">
    <property type="nucleotide sequence ID" value="NZ_JAENGP010000016.1"/>
</dbReference>
<evidence type="ECO:0000256" key="1">
    <source>
        <dbReference type="SAM" id="MobiDB-lite"/>
    </source>
</evidence>
<accession>A0ABS1EGR2</accession>
<proteinExistence type="predicted"/>
<reference evidence="2 3" key="1">
    <citation type="submission" date="2020-12" db="EMBL/GenBank/DDBJ databases">
        <authorList>
            <person name="Lu T."/>
            <person name="Wang Q."/>
            <person name="Han X."/>
        </authorList>
    </citation>
    <scope>NUCLEOTIDE SEQUENCE [LARGE SCALE GENOMIC DNA]</scope>
    <source>
        <strain evidence="2 3">WQ 585</strain>
    </source>
</reference>
<evidence type="ECO:0000313" key="2">
    <source>
        <dbReference type="EMBL" id="MBK1782200.1"/>
    </source>
</evidence>
<evidence type="ECO:0000313" key="3">
    <source>
        <dbReference type="Proteomes" id="UP000635316"/>
    </source>
</evidence>